<evidence type="ECO:0000256" key="2">
    <source>
        <dbReference type="ARBA" id="ARBA00022475"/>
    </source>
</evidence>
<keyword evidence="7 8" id="KW-0472">Membrane</keyword>
<keyword evidence="1 8" id="KW-0813">Transport</keyword>
<dbReference type="Gene3D" id="1.20.1640.10">
    <property type="entry name" value="Multidrug efflux transporter AcrB transmembrane domain"/>
    <property type="match status" value="1"/>
</dbReference>
<comment type="subunit">
    <text evidence="8">Forms a complex with SecF. Part of the essential Sec protein translocation apparatus which comprises SecA, SecYEG and auxiliary proteins SecDF. Other proteins may also be involved.</text>
</comment>
<dbReference type="Proteomes" id="UP000198875">
    <property type="component" value="Unassembled WGS sequence"/>
</dbReference>
<dbReference type="RefSeq" id="WP_090350157.1">
    <property type="nucleotide sequence ID" value="NZ_CSTD01000002.1"/>
</dbReference>
<dbReference type="NCBIfam" id="TIGR01129">
    <property type="entry name" value="secD"/>
    <property type="match status" value="1"/>
</dbReference>
<feature type="transmembrane region" description="Helical" evidence="8">
    <location>
        <begin position="724"/>
        <end position="748"/>
    </location>
</feature>
<dbReference type="GO" id="GO:0005576">
    <property type="term" value="C:extracellular region"/>
    <property type="evidence" value="ECO:0007669"/>
    <property type="project" value="TreeGrafter"/>
</dbReference>
<dbReference type="InterPro" id="IPR005693">
    <property type="entry name" value="Mce"/>
</dbReference>
<evidence type="ECO:0000256" key="7">
    <source>
        <dbReference type="ARBA" id="ARBA00023136"/>
    </source>
</evidence>
<name>A0A0U0W890_MYCBE</name>
<dbReference type="InterPro" id="IPR003399">
    <property type="entry name" value="Mce/MlaD"/>
</dbReference>
<dbReference type="InterPro" id="IPR052336">
    <property type="entry name" value="MlaD_Phospholipid_Transporter"/>
</dbReference>
<gene>
    <name evidence="8" type="primary">secD</name>
    <name evidence="13" type="ORF">BN971_02747</name>
</gene>
<dbReference type="OrthoDB" id="4741753at2"/>
<feature type="domain" description="Mce/MlaD" evidence="11">
    <location>
        <begin position="40"/>
        <end position="113"/>
    </location>
</feature>
<dbReference type="GO" id="GO:0065002">
    <property type="term" value="P:intracellular protein transmembrane transport"/>
    <property type="evidence" value="ECO:0007669"/>
    <property type="project" value="UniProtKB-UniRule"/>
</dbReference>
<dbReference type="GO" id="GO:0015450">
    <property type="term" value="F:protein-transporting ATPase activity"/>
    <property type="evidence" value="ECO:0007669"/>
    <property type="project" value="InterPro"/>
</dbReference>
<feature type="transmembrane region" description="Helical" evidence="8">
    <location>
        <begin position="828"/>
        <end position="853"/>
    </location>
</feature>
<evidence type="ECO:0000256" key="8">
    <source>
        <dbReference type="HAMAP-Rule" id="MF_01463"/>
    </source>
</evidence>
<feature type="compositionally biased region" description="Low complexity" evidence="9">
    <location>
        <begin position="457"/>
        <end position="475"/>
    </location>
</feature>
<evidence type="ECO:0000256" key="5">
    <source>
        <dbReference type="ARBA" id="ARBA00022989"/>
    </source>
</evidence>
<dbReference type="NCBIfam" id="TIGR00996">
    <property type="entry name" value="Mtu_fam_mce"/>
    <property type="match status" value="1"/>
</dbReference>
<evidence type="ECO:0000256" key="1">
    <source>
        <dbReference type="ARBA" id="ARBA00022448"/>
    </source>
</evidence>
<dbReference type="InterPro" id="IPR048634">
    <property type="entry name" value="SecD_SecF_C"/>
</dbReference>
<feature type="transmembrane region" description="Helical" evidence="8">
    <location>
        <begin position="12"/>
        <end position="29"/>
    </location>
</feature>
<dbReference type="NCBIfam" id="TIGR00916">
    <property type="entry name" value="2A0604s01"/>
    <property type="match status" value="1"/>
</dbReference>
<feature type="transmembrane region" description="Helical" evidence="8">
    <location>
        <begin position="803"/>
        <end position="822"/>
    </location>
</feature>
<feature type="domain" description="SecDF P1 head subdomain" evidence="12">
    <location>
        <begin position="570"/>
        <end position="677"/>
    </location>
</feature>
<protein>
    <recommendedName>
        <fullName evidence="8">Protein translocase subunit SecD</fullName>
    </recommendedName>
</protein>
<dbReference type="AlphaFoldDB" id="A0A0U0W890"/>
<comment type="function">
    <text evidence="8">Part of the Sec protein translocase complex. Interacts with the SecYEG preprotein conducting channel. SecDF uses the proton motive force (PMF) to complete protein translocation after the ATP-dependent function of SecA.</text>
</comment>
<dbReference type="GO" id="GO:0006605">
    <property type="term" value="P:protein targeting"/>
    <property type="evidence" value="ECO:0007669"/>
    <property type="project" value="UniProtKB-UniRule"/>
</dbReference>
<dbReference type="PANTHER" id="PTHR33371:SF16">
    <property type="entry name" value="MCE-FAMILY PROTEIN MCE3F"/>
    <property type="match status" value="1"/>
</dbReference>
<dbReference type="HAMAP" id="MF_01463_B">
    <property type="entry name" value="SecD_B"/>
    <property type="match status" value="1"/>
</dbReference>
<reference evidence="13 14" key="1">
    <citation type="submission" date="2015-03" db="EMBL/GenBank/DDBJ databases">
        <authorList>
            <person name="Murphy D."/>
        </authorList>
    </citation>
    <scope>NUCLEOTIDE SEQUENCE [LARGE SCALE GENOMIC DNA]</scope>
    <source>
        <strain evidence="13 14">DSM 44277</strain>
    </source>
</reference>
<evidence type="ECO:0000256" key="9">
    <source>
        <dbReference type="SAM" id="MobiDB-lite"/>
    </source>
</evidence>
<feature type="transmembrane region" description="Helical" evidence="8">
    <location>
        <begin position="697"/>
        <end position="717"/>
    </location>
</feature>
<dbReference type="Pfam" id="PF02355">
    <property type="entry name" value="SecD_SecF_C"/>
    <property type="match status" value="1"/>
</dbReference>
<keyword evidence="4 8" id="KW-0653">Protein transport</keyword>
<comment type="similarity">
    <text evidence="8">Belongs to the SecD/SecF family. SecD subfamily.</text>
</comment>
<dbReference type="EMBL" id="CSTD01000002">
    <property type="protein sequence ID" value="CPR11461.1"/>
    <property type="molecule type" value="Genomic_DNA"/>
</dbReference>
<keyword evidence="2 8" id="KW-1003">Cell membrane</keyword>
<keyword evidence="3 8" id="KW-0812">Transmembrane</keyword>
<dbReference type="Pfam" id="PF02470">
    <property type="entry name" value="MlaD"/>
    <property type="match status" value="1"/>
</dbReference>
<organism evidence="13 14">
    <name type="scientific">Mycobacterium bohemicum DSM 44277</name>
    <dbReference type="NCBI Taxonomy" id="1236609"/>
    <lineage>
        <taxon>Bacteria</taxon>
        <taxon>Bacillati</taxon>
        <taxon>Actinomycetota</taxon>
        <taxon>Actinomycetes</taxon>
        <taxon>Mycobacteriales</taxon>
        <taxon>Mycobacteriaceae</taxon>
        <taxon>Mycobacterium</taxon>
    </lineage>
</organism>
<dbReference type="FunFam" id="1.20.1640.10:FF:000014">
    <property type="entry name" value="Protein translocase subunit SecD"/>
    <property type="match status" value="1"/>
</dbReference>
<feature type="domain" description="Protein export membrane protein SecD/SecF C-terminal" evidence="10">
    <location>
        <begin position="679"/>
        <end position="853"/>
    </location>
</feature>
<dbReference type="InterPro" id="IPR054384">
    <property type="entry name" value="SecDF_P1_head"/>
</dbReference>
<dbReference type="PANTHER" id="PTHR33371">
    <property type="entry name" value="INTERMEMBRANE PHOSPHOLIPID TRANSPORT SYSTEM BINDING PROTEIN MLAD-RELATED"/>
    <property type="match status" value="1"/>
</dbReference>
<accession>A0A0U0W890</accession>
<evidence type="ECO:0000259" key="11">
    <source>
        <dbReference type="Pfam" id="PF02470"/>
    </source>
</evidence>
<feature type="region of interest" description="Disordered" evidence="9">
    <location>
        <begin position="430"/>
        <end position="515"/>
    </location>
</feature>
<evidence type="ECO:0000259" key="10">
    <source>
        <dbReference type="Pfam" id="PF02355"/>
    </source>
</evidence>
<keyword evidence="6 8" id="KW-0811">Translocation</keyword>
<evidence type="ECO:0000313" key="14">
    <source>
        <dbReference type="Proteomes" id="UP000198875"/>
    </source>
</evidence>
<dbReference type="InterPro" id="IPR055344">
    <property type="entry name" value="SecD_SecF_C_bact"/>
</dbReference>
<dbReference type="InterPro" id="IPR005791">
    <property type="entry name" value="SecD"/>
</dbReference>
<dbReference type="SUPFAM" id="SSF82866">
    <property type="entry name" value="Multidrug efflux transporter AcrB transmembrane domain"/>
    <property type="match status" value="1"/>
</dbReference>
<sequence length="889" mass="93851">MLTRFVRIQLAIFAIVGTIGVVVMALWYVQAPTLLGIGKMTVTLKLPATGGLYRFSNVTYRGVQIGKVTAVGLTPDGAKATLSLDTSPKIPADLKAEVLSISAVGEYYVDLRPRTDSPPYLHDGSVIAVNDSTIPQPIGPVLDQSSALINSIPKGKLGQLLDESFKAFNGAGYDFGSLFDSSARVSGDLNGVGNQTRSLTEDTGPFLDAQAQTADSIRTWAHSLAGFSGQLAKNDPEFRTLLQQGPGALNEASRLLDQIKPTLPVLLANLTTIGQIGVTYHASLEQMLVLLPPFTAAIQSFVGTKSPTGLATGAFNLIISDPPACTVGFLPPSQWRSPADTRTVDTPDGLYCKLPQDSPIAVRGARNYPCMGQPGKRAPTVEICESDKPFQPLAMRQHVFGTYPLDPNLIAQGIPPDDRVNWNRERIFGPVEGTPLPPGAVPRGTPPSALPPPAAPISPLAQMGEVSPIAPIDVPAAPPGPAPAPVPEPAPPPAPAPASGAPAPEAPPIQPPDPRKDLAERIAEEKNLRQSTRQGVQYLALQFMATQCDKDDILAGNDDPALPLVTCSTDHKVAYLLAPSIISGDQIENASSSMNQRGIGYVVDLQFKPAAANVWADFTAAHVGEQTAFTLDSQVVSAPRINEAIPGGRTQISGGDPPFNAATARQLANVLKYGSLPLSFESSEAQTVSATLGLTSLRAGLIGGAIGLLLVLLYSLVYYRVLGLLTALSLIASGAMIFAILVLLGRYINYTLDLAGIAGLIIGIGTTADSFVVFFERIKDEIREGRSFRSAVPRGWVRARKTIVSGNAVTFLAAAVLYFLAIGQVKGFAFTLGLTTILDLVVVFLVTWPLVYLASKSPLLAKPAYNGLGAVQQVARERRASSVAKTGRG</sequence>
<dbReference type="GO" id="GO:0043952">
    <property type="term" value="P:protein transport by the Sec complex"/>
    <property type="evidence" value="ECO:0007669"/>
    <property type="project" value="UniProtKB-UniRule"/>
</dbReference>
<evidence type="ECO:0000259" key="12">
    <source>
        <dbReference type="Pfam" id="PF22599"/>
    </source>
</evidence>
<keyword evidence="5 8" id="KW-1133">Transmembrane helix</keyword>
<feature type="compositionally biased region" description="Pro residues" evidence="9">
    <location>
        <begin position="476"/>
        <end position="496"/>
    </location>
</feature>
<proteinExistence type="inferred from homology"/>
<dbReference type="Gene3D" id="3.30.1360.200">
    <property type="match status" value="1"/>
</dbReference>
<evidence type="ECO:0000313" key="13">
    <source>
        <dbReference type="EMBL" id="CPR11461.1"/>
    </source>
</evidence>
<feature type="transmembrane region" description="Helical" evidence="8">
    <location>
        <begin position="754"/>
        <end position="775"/>
    </location>
</feature>
<feature type="compositionally biased region" description="Pro residues" evidence="9">
    <location>
        <begin position="435"/>
        <end position="456"/>
    </location>
</feature>
<evidence type="ECO:0000256" key="4">
    <source>
        <dbReference type="ARBA" id="ARBA00022927"/>
    </source>
</evidence>
<evidence type="ECO:0000256" key="3">
    <source>
        <dbReference type="ARBA" id="ARBA00022692"/>
    </source>
</evidence>
<comment type="subcellular location">
    <subcellularLocation>
        <location evidence="8">Cell membrane</location>
        <topology evidence="8">Multi-pass membrane protein</topology>
    </subcellularLocation>
</comment>
<dbReference type="GO" id="GO:0005886">
    <property type="term" value="C:plasma membrane"/>
    <property type="evidence" value="ECO:0007669"/>
    <property type="project" value="UniProtKB-SubCell"/>
</dbReference>
<dbReference type="Pfam" id="PF22599">
    <property type="entry name" value="SecDF_P1_head"/>
    <property type="match status" value="1"/>
</dbReference>
<evidence type="ECO:0000256" key="6">
    <source>
        <dbReference type="ARBA" id="ARBA00023010"/>
    </source>
</evidence>